<dbReference type="SUPFAM" id="SSF52540">
    <property type="entry name" value="P-loop containing nucleoside triphosphate hydrolases"/>
    <property type="match status" value="1"/>
</dbReference>
<reference evidence="1" key="1">
    <citation type="submission" date="2018-05" db="EMBL/GenBank/DDBJ databases">
        <authorList>
            <person name="Lanie J.A."/>
            <person name="Ng W.-L."/>
            <person name="Kazmierczak K.M."/>
            <person name="Andrzejewski T.M."/>
            <person name="Davidsen T.M."/>
            <person name="Wayne K.J."/>
            <person name="Tettelin H."/>
            <person name="Glass J.I."/>
            <person name="Rusch D."/>
            <person name="Podicherti R."/>
            <person name="Tsui H.-C.T."/>
            <person name="Winkler M.E."/>
        </authorList>
    </citation>
    <scope>NUCLEOTIDE SEQUENCE</scope>
</reference>
<dbReference type="EMBL" id="UINC01201133">
    <property type="protein sequence ID" value="SVE20332.1"/>
    <property type="molecule type" value="Genomic_DNA"/>
</dbReference>
<gene>
    <name evidence="1" type="ORF">METZ01_LOCUS473186</name>
</gene>
<sequence length="243" mass="28711">EAFDEVFWRISVDEDYIKKGKLTPHSCDSDLIEKFRKYVAAILYRYGKKCYLSKNNNNILRIGSIVEAFPNSYIVVPFRNPLAQSVSLLNQHKNILDIQQQDPFIERYMSWLGHHEFGRGHKSFDLTEKKSSYQDTQSIEYWLDQWQMTYSYLLGCYSEFNRHIIFICYEELCDDSFKVWESLLWKIQINNIQGRPEFRLGQSIALDSVDHDQLVAAENTYNDLCSLSCMTLNRSELTHNRTL</sequence>
<protein>
    <recommendedName>
        <fullName evidence="2">Sulfotransferase domain-containing protein</fullName>
    </recommendedName>
</protein>
<accession>A0A383BKB1</accession>
<feature type="non-terminal residue" evidence="1">
    <location>
        <position position="1"/>
    </location>
</feature>
<dbReference type="AlphaFoldDB" id="A0A383BKB1"/>
<evidence type="ECO:0008006" key="2">
    <source>
        <dbReference type="Google" id="ProtNLM"/>
    </source>
</evidence>
<organism evidence="1">
    <name type="scientific">marine metagenome</name>
    <dbReference type="NCBI Taxonomy" id="408172"/>
    <lineage>
        <taxon>unclassified sequences</taxon>
        <taxon>metagenomes</taxon>
        <taxon>ecological metagenomes</taxon>
    </lineage>
</organism>
<name>A0A383BKB1_9ZZZZ</name>
<proteinExistence type="predicted"/>
<dbReference type="InterPro" id="IPR027417">
    <property type="entry name" value="P-loop_NTPase"/>
</dbReference>
<evidence type="ECO:0000313" key="1">
    <source>
        <dbReference type="EMBL" id="SVE20332.1"/>
    </source>
</evidence>
<dbReference type="Gene3D" id="3.40.50.300">
    <property type="entry name" value="P-loop containing nucleotide triphosphate hydrolases"/>
    <property type="match status" value="1"/>
</dbReference>